<evidence type="ECO:0000256" key="3">
    <source>
        <dbReference type="PIRSR" id="PIRSR006241-50"/>
    </source>
</evidence>
<dbReference type="RefSeq" id="WP_132101034.1">
    <property type="nucleotide sequence ID" value="NZ_SMLB01000001.1"/>
</dbReference>
<dbReference type="Gene3D" id="3.20.20.150">
    <property type="entry name" value="Divalent-metal-dependent TIM barrel enzymes"/>
    <property type="match status" value="1"/>
</dbReference>
<protein>
    <submittedName>
        <fullName evidence="5">Hydroxypyruvate isomerase</fullName>
    </submittedName>
</protein>
<dbReference type="AlphaFoldDB" id="A0A4R5AMX3"/>
<feature type="active site" description="Proton donor/acceptor" evidence="3">
    <location>
        <position position="151"/>
    </location>
</feature>
<evidence type="ECO:0000259" key="4">
    <source>
        <dbReference type="Pfam" id="PF01261"/>
    </source>
</evidence>
<comment type="similarity">
    <text evidence="2">Belongs to the hyi family.</text>
</comment>
<proteinExistence type="inferred from homology"/>
<keyword evidence="6" id="KW-1185">Reference proteome</keyword>
<evidence type="ECO:0000313" key="5">
    <source>
        <dbReference type="EMBL" id="TDD72959.1"/>
    </source>
</evidence>
<organism evidence="5 6">
    <name type="scientific">Jiangella aurantiaca</name>
    <dbReference type="NCBI Taxonomy" id="2530373"/>
    <lineage>
        <taxon>Bacteria</taxon>
        <taxon>Bacillati</taxon>
        <taxon>Actinomycetota</taxon>
        <taxon>Actinomycetes</taxon>
        <taxon>Jiangellales</taxon>
        <taxon>Jiangellaceae</taxon>
        <taxon>Jiangella</taxon>
    </lineage>
</organism>
<dbReference type="InterPro" id="IPR050417">
    <property type="entry name" value="Sugar_Epim/Isomerase"/>
</dbReference>
<accession>A0A4R5AMX3</accession>
<feature type="active site" description="Proton donor/acceptor" evidence="3">
    <location>
        <position position="250"/>
    </location>
</feature>
<evidence type="ECO:0000256" key="1">
    <source>
        <dbReference type="ARBA" id="ARBA00023235"/>
    </source>
</evidence>
<dbReference type="GO" id="GO:0008903">
    <property type="term" value="F:hydroxypyruvate isomerase activity"/>
    <property type="evidence" value="ECO:0007669"/>
    <property type="project" value="TreeGrafter"/>
</dbReference>
<keyword evidence="1 2" id="KW-0413">Isomerase</keyword>
<reference evidence="5 6" key="1">
    <citation type="submission" date="2019-02" db="EMBL/GenBank/DDBJ databases">
        <title>Draft genome sequences of novel Actinobacteria.</title>
        <authorList>
            <person name="Sahin N."/>
            <person name="Ay H."/>
            <person name="Saygin H."/>
        </authorList>
    </citation>
    <scope>NUCLEOTIDE SEQUENCE [LARGE SCALE GENOMIC DNA]</scope>
    <source>
        <strain evidence="5 6">8K307</strain>
    </source>
</reference>
<dbReference type="Pfam" id="PF01261">
    <property type="entry name" value="AP_endonuc_2"/>
    <property type="match status" value="1"/>
</dbReference>
<dbReference type="PANTHER" id="PTHR43489:SF6">
    <property type="entry name" value="HYDROXYPYRUVATE ISOMERASE-RELATED"/>
    <property type="match status" value="1"/>
</dbReference>
<name>A0A4R5AMX3_9ACTN</name>
<comment type="caution">
    <text evidence="5">The sequence shown here is derived from an EMBL/GenBank/DDBJ whole genome shotgun (WGS) entry which is preliminary data.</text>
</comment>
<dbReference type="InterPro" id="IPR013022">
    <property type="entry name" value="Xyl_isomerase-like_TIM-brl"/>
</dbReference>
<gene>
    <name evidence="5" type="ORF">E1262_00220</name>
</gene>
<dbReference type="PIRSF" id="PIRSF006241">
    <property type="entry name" value="HyI"/>
    <property type="match status" value="1"/>
</dbReference>
<dbReference type="EMBL" id="SMLB01000001">
    <property type="protein sequence ID" value="TDD72959.1"/>
    <property type="molecule type" value="Genomic_DNA"/>
</dbReference>
<dbReference type="Proteomes" id="UP000295217">
    <property type="component" value="Unassembled WGS sequence"/>
</dbReference>
<evidence type="ECO:0000256" key="2">
    <source>
        <dbReference type="PIRNR" id="PIRNR006241"/>
    </source>
</evidence>
<dbReference type="InterPro" id="IPR026040">
    <property type="entry name" value="HyI-like"/>
</dbReference>
<dbReference type="InterPro" id="IPR036237">
    <property type="entry name" value="Xyl_isomerase-like_sf"/>
</dbReference>
<sequence length="272" mass="28570">MPEPRFAVSCSILLTRLPLRERLDAVRAAGFEAAEFWWPFPTATPGDAEVEAFVDAIRASGLRLAGLNLFAGDLPAGERGVVSWPGREDELLASVQVAAHVGAELGCRNFNALYGNRLPGRDPAEQDAVAAGNLAAAAAGLAAIGGTVLLEPVSGIDAYPLRTAEQVVAVADQVAESSGQTNLGLLLDVYHLAVNGDDVAGAIERFRDRIAHVQLADAPGRGAPGTGTLPLRAWVDDLVAGGYDGWMALEHVSDDADPFAWRAAWRTGGSRR</sequence>
<dbReference type="GO" id="GO:0046487">
    <property type="term" value="P:glyoxylate metabolic process"/>
    <property type="evidence" value="ECO:0007669"/>
    <property type="project" value="TreeGrafter"/>
</dbReference>
<feature type="domain" description="Xylose isomerase-like TIM barrel" evidence="4">
    <location>
        <begin position="23"/>
        <end position="262"/>
    </location>
</feature>
<keyword evidence="5" id="KW-0670">Pyruvate</keyword>
<dbReference type="OrthoDB" id="9786584at2"/>
<dbReference type="PANTHER" id="PTHR43489">
    <property type="entry name" value="ISOMERASE"/>
    <property type="match status" value="1"/>
</dbReference>
<dbReference type="SUPFAM" id="SSF51658">
    <property type="entry name" value="Xylose isomerase-like"/>
    <property type="match status" value="1"/>
</dbReference>
<evidence type="ECO:0000313" key="6">
    <source>
        <dbReference type="Proteomes" id="UP000295217"/>
    </source>
</evidence>